<sequence length="96" mass="11116">MTPRVFPFVPKTSYFTWLIQSVGCSLPRIEVFTCFSQCRLHTKKKWSVYVNFSLKLELMNIQMDNGPGDVLEENFSDHESFSEHDMESEEDGDSGN</sequence>
<evidence type="ECO:0000313" key="2">
    <source>
        <dbReference type="EMBL" id="GBM44117.1"/>
    </source>
</evidence>
<feature type="compositionally biased region" description="Basic and acidic residues" evidence="1">
    <location>
        <begin position="75"/>
        <end position="85"/>
    </location>
</feature>
<proteinExistence type="predicted"/>
<dbReference type="Proteomes" id="UP000499080">
    <property type="component" value="Unassembled WGS sequence"/>
</dbReference>
<gene>
    <name evidence="2" type="ORF">AVEN_242224_1</name>
</gene>
<feature type="compositionally biased region" description="Acidic residues" evidence="1">
    <location>
        <begin position="86"/>
        <end position="96"/>
    </location>
</feature>
<accession>A0A4Y2FST3</accession>
<protein>
    <submittedName>
        <fullName evidence="2">Uncharacterized protein</fullName>
    </submittedName>
</protein>
<name>A0A4Y2FST3_ARAVE</name>
<feature type="region of interest" description="Disordered" evidence="1">
    <location>
        <begin position="69"/>
        <end position="96"/>
    </location>
</feature>
<evidence type="ECO:0000256" key="1">
    <source>
        <dbReference type="SAM" id="MobiDB-lite"/>
    </source>
</evidence>
<comment type="caution">
    <text evidence="2">The sequence shown here is derived from an EMBL/GenBank/DDBJ whole genome shotgun (WGS) entry which is preliminary data.</text>
</comment>
<evidence type="ECO:0000313" key="3">
    <source>
        <dbReference type="Proteomes" id="UP000499080"/>
    </source>
</evidence>
<organism evidence="2 3">
    <name type="scientific">Araneus ventricosus</name>
    <name type="common">Orbweaver spider</name>
    <name type="synonym">Epeira ventricosa</name>
    <dbReference type="NCBI Taxonomy" id="182803"/>
    <lineage>
        <taxon>Eukaryota</taxon>
        <taxon>Metazoa</taxon>
        <taxon>Ecdysozoa</taxon>
        <taxon>Arthropoda</taxon>
        <taxon>Chelicerata</taxon>
        <taxon>Arachnida</taxon>
        <taxon>Araneae</taxon>
        <taxon>Araneomorphae</taxon>
        <taxon>Entelegynae</taxon>
        <taxon>Araneoidea</taxon>
        <taxon>Araneidae</taxon>
        <taxon>Araneus</taxon>
    </lineage>
</organism>
<dbReference type="AlphaFoldDB" id="A0A4Y2FST3"/>
<keyword evidence="3" id="KW-1185">Reference proteome</keyword>
<reference evidence="2 3" key="1">
    <citation type="journal article" date="2019" name="Sci. Rep.">
        <title>Orb-weaving spider Araneus ventricosus genome elucidates the spidroin gene catalogue.</title>
        <authorList>
            <person name="Kono N."/>
            <person name="Nakamura H."/>
            <person name="Ohtoshi R."/>
            <person name="Moran D.A.P."/>
            <person name="Shinohara A."/>
            <person name="Yoshida Y."/>
            <person name="Fujiwara M."/>
            <person name="Mori M."/>
            <person name="Tomita M."/>
            <person name="Arakawa K."/>
        </authorList>
    </citation>
    <scope>NUCLEOTIDE SEQUENCE [LARGE SCALE GENOMIC DNA]</scope>
</reference>
<dbReference type="EMBL" id="BGPR01001055">
    <property type="protein sequence ID" value="GBM44117.1"/>
    <property type="molecule type" value="Genomic_DNA"/>
</dbReference>